<organism evidence="1 2">
    <name type="scientific">Gossypium stocksii</name>
    <dbReference type="NCBI Taxonomy" id="47602"/>
    <lineage>
        <taxon>Eukaryota</taxon>
        <taxon>Viridiplantae</taxon>
        <taxon>Streptophyta</taxon>
        <taxon>Embryophyta</taxon>
        <taxon>Tracheophyta</taxon>
        <taxon>Spermatophyta</taxon>
        <taxon>Magnoliopsida</taxon>
        <taxon>eudicotyledons</taxon>
        <taxon>Gunneridae</taxon>
        <taxon>Pentapetalae</taxon>
        <taxon>rosids</taxon>
        <taxon>malvids</taxon>
        <taxon>Malvales</taxon>
        <taxon>Malvaceae</taxon>
        <taxon>Malvoideae</taxon>
        <taxon>Gossypium</taxon>
    </lineage>
</organism>
<dbReference type="PANTHER" id="PTHR33116">
    <property type="entry name" value="REVERSE TRANSCRIPTASE ZINC-BINDING DOMAIN-CONTAINING PROTEIN-RELATED-RELATED"/>
    <property type="match status" value="1"/>
</dbReference>
<gene>
    <name evidence="1" type="ORF">J1N35_023021</name>
</gene>
<sequence>MKQKINSWSVRHNSQGGREVFIKAVLQAIPTYAMACFLLPKSLCMELENIMSGFWWMKNHGKSGMHWGDWKALSALKEDGSMGFRNLSLFNIALLAKQGWRLLRFPNSLLACTLTAKYYKDSNFFKSRLGNLSSFTWQSIWTAKSLLLKGLDWRIEDGQQVSILDDAWVPGIEEVRLQYSNLNPNLLKVADLIDANTRK</sequence>
<evidence type="ECO:0000313" key="1">
    <source>
        <dbReference type="EMBL" id="KAH1083260.1"/>
    </source>
</evidence>
<reference evidence="1 2" key="1">
    <citation type="journal article" date="2021" name="Plant Biotechnol. J.">
        <title>Multi-omics assisted identification of the key and species-specific regulatory components of drought-tolerant mechanisms in Gossypium stocksii.</title>
        <authorList>
            <person name="Yu D."/>
            <person name="Ke L."/>
            <person name="Zhang D."/>
            <person name="Wu Y."/>
            <person name="Sun Y."/>
            <person name="Mei J."/>
            <person name="Sun J."/>
            <person name="Sun Y."/>
        </authorList>
    </citation>
    <scope>NUCLEOTIDE SEQUENCE [LARGE SCALE GENOMIC DNA]</scope>
    <source>
        <strain evidence="2">cv. E1</strain>
        <tissue evidence="1">Leaf</tissue>
    </source>
</reference>
<dbReference type="Proteomes" id="UP000828251">
    <property type="component" value="Unassembled WGS sequence"/>
</dbReference>
<evidence type="ECO:0008006" key="3">
    <source>
        <dbReference type="Google" id="ProtNLM"/>
    </source>
</evidence>
<accession>A0A9D4A3H6</accession>
<comment type="caution">
    <text evidence="1">The sequence shown here is derived from an EMBL/GenBank/DDBJ whole genome shotgun (WGS) entry which is preliminary data.</text>
</comment>
<evidence type="ECO:0000313" key="2">
    <source>
        <dbReference type="Proteomes" id="UP000828251"/>
    </source>
</evidence>
<dbReference type="AlphaFoldDB" id="A0A9D4A3H6"/>
<proteinExistence type="predicted"/>
<keyword evidence="2" id="KW-1185">Reference proteome</keyword>
<dbReference type="PANTHER" id="PTHR33116:SF86">
    <property type="entry name" value="REVERSE TRANSCRIPTASE DOMAIN-CONTAINING PROTEIN"/>
    <property type="match status" value="1"/>
</dbReference>
<name>A0A9D4A3H6_9ROSI</name>
<protein>
    <recommendedName>
        <fullName evidence="3">Reverse transcriptase zinc-binding domain-containing protein</fullName>
    </recommendedName>
</protein>
<dbReference type="EMBL" id="JAIQCV010000007">
    <property type="protein sequence ID" value="KAH1083260.1"/>
    <property type="molecule type" value="Genomic_DNA"/>
</dbReference>
<dbReference type="OrthoDB" id="1001318at2759"/>